<accession>A0A9D1S2E6</accession>
<reference evidence="9" key="1">
    <citation type="journal article" date="2021" name="PeerJ">
        <title>Extensive microbial diversity within the chicken gut microbiome revealed by metagenomics and culture.</title>
        <authorList>
            <person name="Gilroy R."/>
            <person name="Ravi A."/>
            <person name="Getino M."/>
            <person name="Pursley I."/>
            <person name="Horton D.L."/>
            <person name="Alikhan N.F."/>
            <person name="Baker D."/>
            <person name="Gharbi K."/>
            <person name="Hall N."/>
            <person name="Watson M."/>
            <person name="Adriaenssens E.M."/>
            <person name="Foster-Nyarko E."/>
            <person name="Jarju S."/>
            <person name="Secka A."/>
            <person name="Antonio M."/>
            <person name="Oren A."/>
            <person name="Chaudhuri R.R."/>
            <person name="La Ragione R."/>
            <person name="Hildebrand F."/>
            <person name="Pallen M.J."/>
        </authorList>
    </citation>
    <scope>NUCLEOTIDE SEQUENCE</scope>
    <source>
        <strain evidence="9">ChiHejej3B27-3195</strain>
    </source>
</reference>
<protein>
    <recommendedName>
        <fullName evidence="6 7">6-phosphogluconolactonase</fullName>
        <shortName evidence="7">6PGL</shortName>
        <ecNumber evidence="5 7">3.1.1.31</ecNumber>
    </recommendedName>
</protein>
<gene>
    <name evidence="7 9" type="primary">pgl</name>
    <name evidence="9" type="ORF">H9871_05220</name>
</gene>
<dbReference type="InterPro" id="IPR005900">
    <property type="entry name" value="6-phosphogluconolactonase_DevB"/>
</dbReference>
<dbReference type="AlphaFoldDB" id="A0A9D1S2E6"/>
<evidence type="ECO:0000256" key="2">
    <source>
        <dbReference type="ARBA" id="ARBA00002681"/>
    </source>
</evidence>
<evidence type="ECO:0000256" key="5">
    <source>
        <dbReference type="ARBA" id="ARBA00013198"/>
    </source>
</evidence>
<comment type="function">
    <text evidence="2 7">Hydrolysis of 6-phosphogluconolactone to 6-phosphogluconate.</text>
</comment>
<comment type="pathway">
    <text evidence="3 7">Carbohydrate degradation; pentose phosphate pathway; D-ribulose 5-phosphate from D-glucose 6-phosphate (oxidative stage): step 2/3.</text>
</comment>
<evidence type="ECO:0000259" key="8">
    <source>
        <dbReference type="Pfam" id="PF01182"/>
    </source>
</evidence>
<feature type="domain" description="Glucosamine/galactosamine-6-phosphate isomerase" evidence="8">
    <location>
        <begin position="16"/>
        <end position="257"/>
    </location>
</feature>
<reference evidence="9" key="2">
    <citation type="submission" date="2021-04" db="EMBL/GenBank/DDBJ databases">
        <authorList>
            <person name="Gilroy R."/>
        </authorList>
    </citation>
    <scope>NUCLEOTIDE SEQUENCE</scope>
    <source>
        <strain evidence="9">ChiHejej3B27-3195</strain>
    </source>
</reference>
<evidence type="ECO:0000313" key="10">
    <source>
        <dbReference type="Proteomes" id="UP000824151"/>
    </source>
</evidence>
<dbReference type="EC" id="3.1.1.31" evidence="5 7"/>
<dbReference type="NCBIfam" id="TIGR01198">
    <property type="entry name" value="pgl"/>
    <property type="match status" value="1"/>
</dbReference>
<keyword evidence="7 9" id="KW-0378">Hydrolase</keyword>
<dbReference type="Gene3D" id="3.40.50.1360">
    <property type="match status" value="1"/>
</dbReference>
<organism evidence="9 10">
    <name type="scientific">Candidatus Nesterenkonia stercoripullorum</name>
    <dbReference type="NCBI Taxonomy" id="2838701"/>
    <lineage>
        <taxon>Bacteria</taxon>
        <taxon>Bacillati</taxon>
        <taxon>Actinomycetota</taxon>
        <taxon>Actinomycetes</taxon>
        <taxon>Micrococcales</taxon>
        <taxon>Micrococcaceae</taxon>
        <taxon>Nesterenkonia</taxon>
    </lineage>
</organism>
<dbReference type="GO" id="GO:0017057">
    <property type="term" value="F:6-phosphogluconolactonase activity"/>
    <property type="evidence" value="ECO:0007669"/>
    <property type="project" value="UniProtKB-UniRule"/>
</dbReference>
<comment type="catalytic activity">
    <reaction evidence="1 7">
        <text>6-phospho-D-glucono-1,5-lactone + H2O = 6-phospho-D-gluconate + H(+)</text>
        <dbReference type="Rhea" id="RHEA:12556"/>
        <dbReference type="ChEBI" id="CHEBI:15377"/>
        <dbReference type="ChEBI" id="CHEBI:15378"/>
        <dbReference type="ChEBI" id="CHEBI:57955"/>
        <dbReference type="ChEBI" id="CHEBI:58759"/>
        <dbReference type="EC" id="3.1.1.31"/>
    </reaction>
</comment>
<sequence length="272" mass="28440">MGSQSVTTDPVTAVYPDKAQLCDDVAAKLLDVITSELASERLVHVALTGGSVGIGVLAALSSRLEGGASGRRVPDLATLHIWWGDERLLPERDTERNAQQATDALLDGLVESYGLPAENIHAMPSSEDAASPEVGAQQYAEELARYASDADADATRRDLHIPEFSVVLLGVGPDGHIASLFPGKDSVAVTDAPTVGEEDSPKPPPERVSLTVPVIQSSRRVWTVVAGGDKAEAVAAALSAQMPAAQIPAVTARGRDESLWHLDSGAASLLSR</sequence>
<comment type="similarity">
    <text evidence="4 7">Belongs to the glucosamine/galactosamine-6-phosphate isomerase family. 6-phosphogluconolactonase subfamily.</text>
</comment>
<dbReference type="InterPro" id="IPR039104">
    <property type="entry name" value="6PGL"/>
</dbReference>
<dbReference type="CDD" id="cd01400">
    <property type="entry name" value="6PGL"/>
    <property type="match status" value="1"/>
</dbReference>
<dbReference type="EMBL" id="DXGD01000189">
    <property type="protein sequence ID" value="HIW99525.1"/>
    <property type="molecule type" value="Genomic_DNA"/>
</dbReference>
<dbReference type="Proteomes" id="UP000824151">
    <property type="component" value="Unassembled WGS sequence"/>
</dbReference>
<evidence type="ECO:0000256" key="3">
    <source>
        <dbReference type="ARBA" id="ARBA00004961"/>
    </source>
</evidence>
<dbReference type="InterPro" id="IPR037171">
    <property type="entry name" value="NagB/RpiA_transferase-like"/>
</dbReference>
<proteinExistence type="inferred from homology"/>
<dbReference type="GO" id="GO:0005975">
    <property type="term" value="P:carbohydrate metabolic process"/>
    <property type="evidence" value="ECO:0007669"/>
    <property type="project" value="UniProtKB-UniRule"/>
</dbReference>
<evidence type="ECO:0000256" key="6">
    <source>
        <dbReference type="ARBA" id="ARBA00020337"/>
    </source>
</evidence>
<dbReference type="SUPFAM" id="SSF100950">
    <property type="entry name" value="NagB/RpiA/CoA transferase-like"/>
    <property type="match status" value="1"/>
</dbReference>
<evidence type="ECO:0000313" key="9">
    <source>
        <dbReference type="EMBL" id="HIW99525.1"/>
    </source>
</evidence>
<comment type="caution">
    <text evidence="9">The sequence shown here is derived from an EMBL/GenBank/DDBJ whole genome shotgun (WGS) entry which is preliminary data.</text>
</comment>
<dbReference type="Pfam" id="PF01182">
    <property type="entry name" value="Glucosamine_iso"/>
    <property type="match status" value="1"/>
</dbReference>
<name>A0A9D1S2E6_9MICC</name>
<evidence type="ECO:0000256" key="7">
    <source>
        <dbReference type="RuleBase" id="RU365095"/>
    </source>
</evidence>
<evidence type="ECO:0000256" key="1">
    <source>
        <dbReference type="ARBA" id="ARBA00000832"/>
    </source>
</evidence>
<dbReference type="InterPro" id="IPR006148">
    <property type="entry name" value="Glc/Gal-6P_isomerase"/>
</dbReference>
<dbReference type="GO" id="GO:0006098">
    <property type="term" value="P:pentose-phosphate shunt"/>
    <property type="evidence" value="ECO:0007669"/>
    <property type="project" value="InterPro"/>
</dbReference>
<dbReference type="PANTHER" id="PTHR11054">
    <property type="entry name" value="6-PHOSPHOGLUCONOLACTONASE"/>
    <property type="match status" value="1"/>
</dbReference>
<dbReference type="PANTHER" id="PTHR11054:SF0">
    <property type="entry name" value="6-PHOSPHOGLUCONOLACTONASE"/>
    <property type="match status" value="1"/>
</dbReference>
<evidence type="ECO:0000256" key="4">
    <source>
        <dbReference type="ARBA" id="ARBA00010662"/>
    </source>
</evidence>